<dbReference type="STRING" id="47855.GA0070606_6349"/>
<feature type="transmembrane region" description="Helical" evidence="2">
    <location>
        <begin position="252"/>
        <end position="273"/>
    </location>
</feature>
<proteinExistence type="predicted"/>
<feature type="transmembrane region" description="Helical" evidence="2">
    <location>
        <begin position="106"/>
        <end position="123"/>
    </location>
</feature>
<keyword evidence="2" id="KW-1133">Transmembrane helix</keyword>
<keyword evidence="2" id="KW-0812">Transmembrane</keyword>
<feature type="transmembrane region" description="Helical" evidence="2">
    <location>
        <begin position="23"/>
        <end position="40"/>
    </location>
</feature>
<gene>
    <name evidence="3" type="ORF">GA0070606_6349</name>
</gene>
<dbReference type="AlphaFoldDB" id="A0A1C6W2T3"/>
<evidence type="ECO:0000313" key="3">
    <source>
        <dbReference type="EMBL" id="SCL72895.1"/>
    </source>
</evidence>
<feature type="region of interest" description="Disordered" evidence="1">
    <location>
        <begin position="281"/>
        <end position="355"/>
    </location>
</feature>
<feature type="transmembrane region" description="Helical" evidence="2">
    <location>
        <begin position="83"/>
        <end position="100"/>
    </location>
</feature>
<feature type="transmembrane region" description="Helical" evidence="2">
    <location>
        <begin position="178"/>
        <end position="199"/>
    </location>
</feature>
<feature type="transmembrane region" description="Helical" evidence="2">
    <location>
        <begin position="52"/>
        <end position="71"/>
    </location>
</feature>
<dbReference type="EMBL" id="FMHZ01000002">
    <property type="protein sequence ID" value="SCL72895.1"/>
    <property type="molecule type" value="Genomic_DNA"/>
</dbReference>
<evidence type="ECO:0000256" key="1">
    <source>
        <dbReference type="SAM" id="MobiDB-lite"/>
    </source>
</evidence>
<feature type="transmembrane region" description="Helical" evidence="2">
    <location>
        <begin position="211"/>
        <end position="232"/>
    </location>
</feature>
<keyword evidence="4" id="KW-1185">Reference proteome</keyword>
<name>A0A1C6W2T3_9ACTN</name>
<dbReference type="Proteomes" id="UP000199001">
    <property type="component" value="Unassembled WGS sequence"/>
</dbReference>
<organism evidence="3 4">
    <name type="scientific">Micromonospora citrea</name>
    <dbReference type="NCBI Taxonomy" id="47855"/>
    <lineage>
        <taxon>Bacteria</taxon>
        <taxon>Bacillati</taxon>
        <taxon>Actinomycetota</taxon>
        <taxon>Actinomycetes</taxon>
        <taxon>Micromonosporales</taxon>
        <taxon>Micromonosporaceae</taxon>
        <taxon>Micromonospora</taxon>
    </lineage>
</organism>
<protein>
    <submittedName>
        <fullName evidence="3">Uncharacterized protein</fullName>
    </submittedName>
</protein>
<evidence type="ECO:0000256" key="2">
    <source>
        <dbReference type="SAM" id="Phobius"/>
    </source>
</evidence>
<feature type="compositionally biased region" description="Basic and acidic residues" evidence="1">
    <location>
        <begin position="287"/>
        <end position="296"/>
    </location>
</feature>
<evidence type="ECO:0000313" key="4">
    <source>
        <dbReference type="Proteomes" id="UP000199001"/>
    </source>
</evidence>
<keyword evidence="2" id="KW-0472">Membrane</keyword>
<sequence length="355" mass="37468">MAGDAGGMVLHERPGRWLSPRNLQFAFGVFALAAATFVALRRDGHHPRFQTAATLGYALAAALSFGSWFALRRAAAVGHVQRVLIVFHLVFVPAQFLFLLAHQLPWLGMLLSTLVTVGLRPRFPRLGRVWRKVWLTLHVGIGVGWLGVSLGMLTLSVVGVSTDRPQVRHGAYLLMDTFNVALAIPSVFLAIVTGVVVSLGTPWGLVRHRWVLAKLVIALSLPVLATFEGPWIDELAARTADPAAEPGATGMLLVGAMALFLALLWTATGLSVFKPGGRTRWGRRAGAGRDDPGGDARRRRSRAGSAGGAGLVDDPPSGAVGPATGHLDGDAAAVESGGGRRQVPGAQGRLRLPGG</sequence>
<reference evidence="4" key="1">
    <citation type="submission" date="2016-06" db="EMBL/GenBank/DDBJ databases">
        <authorList>
            <person name="Varghese N."/>
            <person name="Submissions Spin"/>
        </authorList>
    </citation>
    <scope>NUCLEOTIDE SEQUENCE [LARGE SCALE GENOMIC DNA]</scope>
    <source>
        <strain evidence="4">DSM 43903</strain>
    </source>
</reference>
<feature type="transmembrane region" description="Helical" evidence="2">
    <location>
        <begin position="135"/>
        <end position="158"/>
    </location>
</feature>
<accession>A0A1C6W2T3</accession>